<evidence type="ECO:0008006" key="3">
    <source>
        <dbReference type="Google" id="ProtNLM"/>
    </source>
</evidence>
<keyword evidence="2" id="KW-1185">Reference proteome</keyword>
<dbReference type="Proteomes" id="UP001529338">
    <property type="component" value="Unassembled WGS sequence"/>
</dbReference>
<reference evidence="1 2" key="1">
    <citation type="submission" date="2023-06" db="EMBL/GenBank/DDBJ databases">
        <title>Cellulomonas sp. MW4 Whole genome sequence.</title>
        <authorList>
            <person name="Park S."/>
        </authorList>
    </citation>
    <scope>NUCLEOTIDE SEQUENCE [LARGE SCALE GENOMIC DNA]</scope>
    <source>
        <strain evidence="1 2">MW4</strain>
    </source>
</reference>
<name>A0ABT7SCQ9_9CELL</name>
<organism evidence="1 2">
    <name type="scientific">Cellulomonas alba</name>
    <dbReference type="NCBI Taxonomy" id="3053467"/>
    <lineage>
        <taxon>Bacteria</taxon>
        <taxon>Bacillati</taxon>
        <taxon>Actinomycetota</taxon>
        <taxon>Actinomycetes</taxon>
        <taxon>Micrococcales</taxon>
        <taxon>Cellulomonadaceae</taxon>
        <taxon>Cellulomonas</taxon>
    </lineage>
</organism>
<proteinExistence type="predicted"/>
<dbReference type="EMBL" id="JAUCGQ010000001">
    <property type="protein sequence ID" value="MDM7853978.1"/>
    <property type="molecule type" value="Genomic_DNA"/>
</dbReference>
<comment type="caution">
    <text evidence="1">The sequence shown here is derived from an EMBL/GenBank/DDBJ whole genome shotgun (WGS) entry which is preliminary data.</text>
</comment>
<protein>
    <recommendedName>
        <fullName evidence="3">SAF domain-containing protein</fullName>
    </recommendedName>
</protein>
<gene>
    <name evidence="1" type="ORF">QRT04_03465</name>
</gene>
<accession>A0ABT7SCQ9</accession>
<dbReference type="RefSeq" id="WP_289453516.1">
    <property type="nucleotide sequence ID" value="NZ_JAUCGQ010000001.1"/>
</dbReference>
<evidence type="ECO:0000313" key="2">
    <source>
        <dbReference type="Proteomes" id="UP001529338"/>
    </source>
</evidence>
<sequence length="223" mass="22562">MQTAVLELPAPAANRLRRPSWRDPRLLAGIAMVAAAVALGSWIVRSAQHEVPVYAARHALVAGEQLHADDLVVVGVRGIALDRYLAARGAVATDLVALRTVGAGELVPRAAVGDGSSVDVRSVAVPLQAPPGRDLQVGAVVDLWFTPRPDADRAAGAPGARPIAQKVVVSEASSGDGAFTTGSGATVHVLVPTAQLADVLEALAADGTVDVVPLPGGVPGSEG</sequence>
<evidence type="ECO:0000313" key="1">
    <source>
        <dbReference type="EMBL" id="MDM7853978.1"/>
    </source>
</evidence>